<gene>
    <name evidence="1" type="ORF">Vadar_007605</name>
</gene>
<evidence type="ECO:0000313" key="1">
    <source>
        <dbReference type="EMBL" id="KAH7845928.1"/>
    </source>
</evidence>
<name>A0ACB7XY85_9ERIC</name>
<accession>A0ACB7XY85</accession>
<dbReference type="EMBL" id="CM037155">
    <property type="protein sequence ID" value="KAH7845928.1"/>
    <property type="molecule type" value="Genomic_DNA"/>
</dbReference>
<sequence length="291" mass="31745">MASPPYGRHPCWPTSNTCRVVGFLNQRVWGLQIILSCSSYQGTKAHGAQATRWQEATRILTSKIGIGYVVDWKSEIGIGYTVDWTSEIEILYPNMTMKFYVDFSVAAERTGGGGDGGILVVFEILMKLESGDRRLPAPQGTPSNTTPLLLPVDSNIDFEVPTEGFGLNPGWPRPVCRSPSAFHFDDGARMGAQMALFEFHGGTNGTGQLPNVSSRQPIIRESMGDDYIQDGEQVAFALPTRSPRLDGHVSSISVYANARKELEKLALEVGFENSKPFQIAGGLMGNLVATR</sequence>
<comment type="caution">
    <text evidence="1">The sequence shown here is derived from an EMBL/GenBank/DDBJ whole genome shotgun (WGS) entry which is preliminary data.</text>
</comment>
<reference evidence="1 2" key="1">
    <citation type="journal article" date="2021" name="Hortic Res">
        <title>High-quality reference genome and annotation aids understanding of berry development for evergreen blueberry (Vaccinium darrowii).</title>
        <authorList>
            <person name="Yu J."/>
            <person name="Hulse-Kemp A.M."/>
            <person name="Babiker E."/>
            <person name="Staton M."/>
        </authorList>
    </citation>
    <scope>NUCLEOTIDE SEQUENCE [LARGE SCALE GENOMIC DNA]</scope>
    <source>
        <strain evidence="2">cv. NJ 8807/NJ 8810</strain>
        <tissue evidence="1">Young leaf</tissue>
    </source>
</reference>
<proteinExistence type="predicted"/>
<keyword evidence="2" id="KW-1185">Reference proteome</keyword>
<evidence type="ECO:0000313" key="2">
    <source>
        <dbReference type="Proteomes" id="UP000828048"/>
    </source>
</evidence>
<dbReference type="Proteomes" id="UP000828048">
    <property type="component" value="Chromosome 5"/>
</dbReference>
<protein>
    <submittedName>
        <fullName evidence="1">Uncharacterized protein</fullName>
    </submittedName>
</protein>
<organism evidence="1 2">
    <name type="scientific">Vaccinium darrowii</name>
    <dbReference type="NCBI Taxonomy" id="229202"/>
    <lineage>
        <taxon>Eukaryota</taxon>
        <taxon>Viridiplantae</taxon>
        <taxon>Streptophyta</taxon>
        <taxon>Embryophyta</taxon>
        <taxon>Tracheophyta</taxon>
        <taxon>Spermatophyta</taxon>
        <taxon>Magnoliopsida</taxon>
        <taxon>eudicotyledons</taxon>
        <taxon>Gunneridae</taxon>
        <taxon>Pentapetalae</taxon>
        <taxon>asterids</taxon>
        <taxon>Ericales</taxon>
        <taxon>Ericaceae</taxon>
        <taxon>Vaccinioideae</taxon>
        <taxon>Vaccinieae</taxon>
        <taxon>Vaccinium</taxon>
    </lineage>
</organism>